<dbReference type="FunFam" id="3.40.50.720:FF:000173">
    <property type="entry name" value="3-oxoacyl-[acyl-carrier protein] reductase"/>
    <property type="match status" value="1"/>
</dbReference>
<dbReference type="Gene3D" id="3.40.50.720">
    <property type="entry name" value="NAD(P)-binding Rossmann-like Domain"/>
    <property type="match status" value="1"/>
</dbReference>
<protein>
    <submittedName>
        <fullName evidence="4">SDR family oxidoreductase</fullName>
        <ecNumber evidence="4">1.-.-.-</ecNumber>
    </submittedName>
</protein>
<sequence>MSGTAIITGGAQGIGGATALRLARRGWHLLLVDLDETALAGQASACAEAGGSAETLVADVRDLSAAHDASERLIEVRGGIDALVNAAGISMPKTILEITEEEWDRVMDINLKGVFTWCKAVAAHMAKGPSKRIINISSVNAHTGGSPTAVSKFAYAASKSGVLGLTRGLAQELGPGCAVNCVCPGLIETRLTRELIGRVRSQMEEATPLRRVGKPDDIAVVIEFLATVEPNYMTGEIIDIDGGRWVN</sequence>
<dbReference type="AlphaFoldDB" id="A0AAW9RU53"/>
<dbReference type="PRINTS" id="PR00080">
    <property type="entry name" value="SDRFAMILY"/>
</dbReference>
<dbReference type="PANTHER" id="PTHR42760:SF133">
    <property type="entry name" value="3-OXOACYL-[ACYL-CARRIER-PROTEIN] REDUCTASE"/>
    <property type="match status" value="1"/>
</dbReference>
<organism evidence="4 5">
    <name type="scientific">Microbaculum marinum</name>
    <dbReference type="NCBI Taxonomy" id="1764581"/>
    <lineage>
        <taxon>Bacteria</taxon>
        <taxon>Pseudomonadati</taxon>
        <taxon>Pseudomonadota</taxon>
        <taxon>Alphaproteobacteria</taxon>
        <taxon>Hyphomicrobiales</taxon>
        <taxon>Tepidamorphaceae</taxon>
        <taxon>Microbaculum</taxon>
    </lineage>
</organism>
<dbReference type="InterPro" id="IPR036291">
    <property type="entry name" value="NAD(P)-bd_dom_sf"/>
</dbReference>
<dbReference type="EMBL" id="JAZHOF010000004">
    <property type="protein sequence ID" value="MEJ8571820.1"/>
    <property type="molecule type" value="Genomic_DNA"/>
</dbReference>
<dbReference type="GO" id="GO:0048038">
    <property type="term" value="F:quinone binding"/>
    <property type="evidence" value="ECO:0007669"/>
    <property type="project" value="TreeGrafter"/>
</dbReference>
<dbReference type="GO" id="GO:0006633">
    <property type="term" value="P:fatty acid biosynthetic process"/>
    <property type="evidence" value="ECO:0007669"/>
    <property type="project" value="TreeGrafter"/>
</dbReference>
<dbReference type="GO" id="GO:0016616">
    <property type="term" value="F:oxidoreductase activity, acting on the CH-OH group of donors, NAD or NADP as acceptor"/>
    <property type="evidence" value="ECO:0007669"/>
    <property type="project" value="TreeGrafter"/>
</dbReference>
<dbReference type="CDD" id="cd05233">
    <property type="entry name" value="SDR_c"/>
    <property type="match status" value="1"/>
</dbReference>
<name>A0AAW9RU53_9HYPH</name>
<dbReference type="SUPFAM" id="SSF51735">
    <property type="entry name" value="NAD(P)-binding Rossmann-fold domains"/>
    <property type="match status" value="1"/>
</dbReference>
<feature type="domain" description="Ketoreductase" evidence="3">
    <location>
        <begin position="3"/>
        <end position="177"/>
    </location>
</feature>
<evidence type="ECO:0000256" key="1">
    <source>
        <dbReference type="ARBA" id="ARBA00006484"/>
    </source>
</evidence>
<gene>
    <name evidence="4" type="ORF">V3328_10070</name>
</gene>
<proteinExistence type="inferred from homology"/>
<dbReference type="RefSeq" id="WP_340329522.1">
    <property type="nucleotide sequence ID" value="NZ_JAZHOF010000004.1"/>
</dbReference>
<accession>A0AAW9RU53</accession>
<keyword evidence="5" id="KW-1185">Reference proteome</keyword>
<dbReference type="SMART" id="SM00822">
    <property type="entry name" value="PKS_KR"/>
    <property type="match status" value="1"/>
</dbReference>
<dbReference type="InterPro" id="IPR057326">
    <property type="entry name" value="KR_dom"/>
</dbReference>
<dbReference type="Proteomes" id="UP001378188">
    <property type="component" value="Unassembled WGS sequence"/>
</dbReference>
<evidence type="ECO:0000259" key="3">
    <source>
        <dbReference type="SMART" id="SM00822"/>
    </source>
</evidence>
<dbReference type="InterPro" id="IPR002347">
    <property type="entry name" value="SDR_fam"/>
</dbReference>
<dbReference type="EC" id="1.-.-.-" evidence="4"/>
<dbReference type="PANTHER" id="PTHR42760">
    <property type="entry name" value="SHORT-CHAIN DEHYDROGENASES/REDUCTASES FAMILY MEMBER"/>
    <property type="match status" value="1"/>
</dbReference>
<comment type="similarity">
    <text evidence="1">Belongs to the short-chain dehydrogenases/reductases (SDR) family.</text>
</comment>
<keyword evidence="2 4" id="KW-0560">Oxidoreductase</keyword>
<reference evidence="4 5" key="1">
    <citation type="submission" date="2024-02" db="EMBL/GenBank/DDBJ databases">
        <title>Genome analysis and characterization of Microbaculum marinisediminis sp. nov., isolated from marine sediment.</title>
        <authorList>
            <person name="Du Z.-J."/>
            <person name="Ye Y.-Q."/>
            <person name="Zhang Z.-R."/>
            <person name="Yuan S.-M."/>
            <person name="Zhang X.-Y."/>
        </authorList>
    </citation>
    <scope>NUCLEOTIDE SEQUENCE [LARGE SCALE GENOMIC DNA]</scope>
    <source>
        <strain evidence="4 5">SDUM1044001</strain>
    </source>
</reference>
<dbReference type="PRINTS" id="PR00081">
    <property type="entry name" value="GDHRDH"/>
</dbReference>
<evidence type="ECO:0000313" key="5">
    <source>
        <dbReference type="Proteomes" id="UP001378188"/>
    </source>
</evidence>
<comment type="caution">
    <text evidence="4">The sequence shown here is derived from an EMBL/GenBank/DDBJ whole genome shotgun (WGS) entry which is preliminary data.</text>
</comment>
<evidence type="ECO:0000313" key="4">
    <source>
        <dbReference type="EMBL" id="MEJ8571820.1"/>
    </source>
</evidence>
<evidence type="ECO:0000256" key="2">
    <source>
        <dbReference type="ARBA" id="ARBA00023002"/>
    </source>
</evidence>
<dbReference type="Pfam" id="PF13561">
    <property type="entry name" value="adh_short_C2"/>
    <property type="match status" value="1"/>
</dbReference>